<evidence type="ECO:0000256" key="3">
    <source>
        <dbReference type="SAM" id="MobiDB-lite"/>
    </source>
</evidence>
<evidence type="ECO:0000256" key="1">
    <source>
        <dbReference type="ARBA" id="ARBA00022737"/>
    </source>
</evidence>
<dbReference type="PROSITE" id="PS51294">
    <property type="entry name" value="HTH_MYB"/>
    <property type="match status" value="2"/>
</dbReference>
<evidence type="ECO:0000313" key="7">
    <source>
        <dbReference type="Proteomes" id="UP001157974"/>
    </source>
</evidence>
<dbReference type="CDD" id="cd00167">
    <property type="entry name" value="SANT"/>
    <property type="match status" value="2"/>
</dbReference>
<evidence type="ECO:0000259" key="5">
    <source>
        <dbReference type="PROSITE" id="PS51294"/>
    </source>
</evidence>
<dbReference type="InterPro" id="IPR001005">
    <property type="entry name" value="SANT/Myb"/>
</dbReference>
<dbReference type="GO" id="GO:0000978">
    <property type="term" value="F:RNA polymerase II cis-regulatory region sequence-specific DNA binding"/>
    <property type="evidence" value="ECO:0007669"/>
    <property type="project" value="TreeGrafter"/>
</dbReference>
<dbReference type="InterPro" id="IPR050560">
    <property type="entry name" value="MYB_TF"/>
</dbReference>
<keyword evidence="2" id="KW-0238">DNA-binding</keyword>
<dbReference type="Proteomes" id="UP001157974">
    <property type="component" value="Unassembled WGS sequence"/>
</dbReference>
<organism evidence="6 7">
    <name type="scientific">Rhodosorus marinus</name>
    <dbReference type="NCBI Taxonomy" id="101924"/>
    <lineage>
        <taxon>Eukaryota</taxon>
        <taxon>Rhodophyta</taxon>
        <taxon>Stylonematophyceae</taxon>
        <taxon>Stylonematales</taxon>
        <taxon>Stylonemataceae</taxon>
        <taxon>Rhodosorus</taxon>
    </lineage>
</organism>
<comment type="caution">
    <text evidence="6">The sequence shown here is derived from an EMBL/GenBank/DDBJ whole genome shotgun (WGS) entry which is preliminary data.</text>
</comment>
<evidence type="ECO:0000256" key="2">
    <source>
        <dbReference type="ARBA" id="ARBA00023125"/>
    </source>
</evidence>
<dbReference type="EMBL" id="JAMWBK010000005">
    <property type="protein sequence ID" value="KAJ8905126.1"/>
    <property type="molecule type" value="Genomic_DNA"/>
</dbReference>
<dbReference type="Pfam" id="PF00249">
    <property type="entry name" value="Myb_DNA-binding"/>
    <property type="match status" value="2"/>
</dbReference>
<dbReference type="FunFam" id="1.10.10.60:FF:000010">
    <property type="entry name" value="Transcriptional activator Myb isoform A"/>
    <property type="match status" value="1"/>
</dbReference>
<evidence type="ECO:0000259" key="4">
    <source>
        <dbReference type="PROSITE" id="PS50090"/>
    </source>
</evidence>
<name>A0AAV8UX62_9RHOD</name>
<feature type="region of interest" description="Disordered" evidence="3">
    <location>
        <begin position="274"/>
        <end position="315"/>
    </location>
</feature>
<dbReference type="AlphaFoldDB" id="A0AAV8UX62"/>
<proteinExistence type="predicted"/>
<accession>A0AAV8UX62</accession>
<dbReference type="SUPFAM" id="SSF46689">
    <property type="entry name" value="Homeodomain-like"/>
    <property type="match status" value="1"/>
</dbReference>
<feature type="domain" description="HTH myb-type" evidence="5">
    <location>
        <begin position="210"/>
        <end position="264"/>
    </location>
</feature>
<feature type="domain" description="HTH myb-type" evidence="5">
    <location>
        <begin position="158"/>
        <end position="209"/>
    </location>
</feature>
<sequence length="315" mass="35774">MYVEENWARSEFSPGFPLRRGPATTILPPANHLPHARHELPMMSPVMSSYPCVSCPRQVVRESPQNGYYHVPFQQVQQARHRGNGGPEQSPVMQRVQPLPTTMGSKGSPVLSLCSSGHSDFSAPNLVRPVNPGLNLLCQAVEEAHSNESESFAPLSPTETRVKGPWRAEEDKLLCELVKKFGPRRWTAIASFINGRTGKQSRERWLNHLNPDLSKRQWTLEEDQIIMEAHHEIGNKWSEIAKRLKGRTDNSVKNRFNTTIRRQISEYSTFVRQKGIKRKDDDPEANSKNRQDTIAPPTKRPMKEEKTTVGLPQKC</sequence>
<dbReference type="SMART" id="SM00717">
    <property type="entry name" value="SANT"/>
    <property type="match status" value="2"/>
</dbReference>
<reference evidence="6 7" key="1">
    <citation type="journal article" date="2023" name="Nat. Commun.">
        <title>Origin of minicircular mitochondrial genomes in red algae.</title>
        <authorList>
            <person name="Lee Y."/>
            <person name="Cho C.H."/>
            <person name="Lee Y.M."/>
            <person name="Park S.I."/>
            <person name="Yang J.H."/>
            <person name="West J.A."/>
            <person name="Bhattacharya D."/>
            <person name="Yoon H.S."/>
        </authorList>
    </citation>
    <scope>NUCLEOTIDE SEQUENCE [LARGE SCALE GENOMIC DNA]</scope>
    <source>
        <strain evidence="6 7">CCMP1338</strain>
        <tissue evidence="6">Whole cell</tissue>
    </source>
</reference>
<dbReference type="InterPro" id="IPR017930">
    <property type="entry name" value="Myb_dom"/>
</dbReference>
<dbReference type="PANTHER" id="PTHR45614:SF25">
    <property type="entry name" value="MYB PROTEIN"/>
    <property type="match status" value="1"/>
</dbReference>
<feature type="domain" description="Myb-like" evidence="4">
    <location>
        <begin position="210"/>
        <end position="260"/>
    </location>
</feature>
<dbReference type="PANTHER" id="PTHR45614">
    <property type="entry name" value="MYB PROTEIN-RELATED"/>
    <property type="match status" value="1"/>
</dbReference>
<gene>
    <name evidence="6" type="ORF">NDN08_001636</name>
</gene>
<dbReference type="PROSITE" id="PS50090">
    <property type="entry name" value="MYB_LIKE"/>
    <property type="match status" value="2"/>
</dbReference>
<keyword evidence="1" id="KW-0677">Repeat</keyword>
<protein>
    <submittedName>
        <fullName evidence="6">Uncharacterized protein</fullName>
    </submittedName>
</protein>
<feature type="compositionally biased region" description="Basic and acidic residues" evidence="3">
    <location>
        <begin position="278"/>
        <end position="291"/>
    </location>
</feature>
<evidence type="ECO:0000313" key="6">
    <source>
        <dbReference type="EMBL" id="KAJ8905126.1"/>
    </source>
</evidence>
<feature type="domain" description="Myb-like" evidence="4">
    <location>
        <begin position="158"/>
        <end position="209"/>
    </location>
</feature>
<dbReference type="Gene3D" id="1.10.10.60">
    <property type="entry name" value="Homeodomain-like"/>
    <property type="match status" value="2"/>
</dbReference>
<dbReference type="InterPro" id="IPR009057">
    <property type="entry name" value="Homeodomain-like_sf"/>
</dbReference>
<dbReference type="GO" id="GO:0000981">
    <property type="term" value="F:DNA-binding transcription factor activity, RNA polymerase II-specific"/>
    <property type="evidence" value="ECO:0007669"/>
    <property type="project" value="TreeGrafter"/>
</dbReference>
<keyword evidence="7" id="KW-1185">Reference proteome</keyword>
<dbReference type="GO" id="GO:0005634">
    <property type="term" value="C:nucleus"/>
    <property type="evidence" value="ECO:0007669"/>
    <property type="project" value="TreeGrafter"/>
</dbReference>